<comment type="caution">
    <text evidence="1">The sequence shown here is derived from an EMBL/GenBank/DDBJ whole genome shotgun (WGS) entry which is preliminary data.</text>
</comment>
<name>A0A0F9CFA1_9ZZZZ</name>
<organism evidence="1">
    <name type="scientific">marine sediment metagenome</name>
    <dbReference type="NCBI Taxonomy" id="412755"/>
    <lineage>
        <taxon>unclassified sequences</taxon>
        <taxon>metagenomes</taxon>
        <taxon>ecological metagenomes</taxon>
    </lineage>
</organism>
<dbReference type="AlphaFoldDB" id="A0A0F9CFA1"/>
<reference evidence="1" key="1">
    <citation type="journal article" date="2015" name="Nature">
        <title>Complex archaea that bridge the gap between prokaryotes and eukaryotes.</title>
        <authorList>
            <person name="Spang A."/>
            <person name="Saw J.H."/>
            <person name="Jorgensen S.L."/>
            <person name="Zaremba-Niedzwiedzka K."/>
            <person name="Martijn J."/>
            <person name="Lind A.E."/>
            <person name="van Eijk R."/>
            <person name="Schleper C."/>
            <person name="Guy L."/>
            <person name="Ettema T.J."/>
        </authorList>
    </citation>
    <scope>NUCLEOTIDE SEQUENCE</scope>
</reference>
<sequence>MSITKHSISEWRDLCIALIEKMNSIAIGLFQWVRESKTDEEKLDHIKEYFVDNILSGEEENSIFSGVDFIDAKSPFEDIVEKLFKNL</sequence>
<evidence type="ECO:0000313" key="1">
    <source>
        <dbReference type="EMBL" id="KKL25127.1"/>
    </source>
</evidence>
<gene>
    <name evidence="1" type="ORF">LCGC14_2408440</name>
</gene>
<proteinExistence type="predicted"/>
<dbReference type="EMBL" id="LAZR01036331">
    <property type="protein sequence ID" value="KKL25127.1"/>
    <property type="molecule type" value="Genomic_DNA"/>
</dbReference>
<protein>
    <submittedName>
        <fullName evidence="1">Uncharacterized protein</fullName>
    </submittedName>
</protein>
<accession>A0A0F9CFA1</accession>